<evidence type="ECO:0000256" key="3">
    <source>
        <dbReference type="ARBA" id="ARBA00004647"/>
    </source>
</evidence>
<dbReference type="InterPro" id="IPR029157">
    <property type="entry name" value="CEP44_CC"/>
</dbReference>
<accession>A0A1Y2F6Q3</accession>
<reference evidence="12 13" key="1">
    <citation type="submission" date="2016-08" db="EMBL/GenBank/DDBJ databases">
        <title>A Parts List for Fungal Cellulosomes Revealed by Comparative Genomics.</title>
        <authorList>
            <consortium name="DOE Joint Genome Institute"/>
            <person name="Haitjema C.H."/>
            <person name="Gilmore S.P."/>
            <person name="Henske J.K."/>
            <person name="Solomon K.V."/>
            <person name="De Groot R."/>
            <person name="Kuo A."/>
            <person name="Mondo S.J."/>
            <person name="Salamov A.A."/>
            <person name="Labutti K."/>
            <person name="Zhao Z."/>
            <person name="Chiniquy J."/>
            <person name="Barry K."/>
            <person name="Brewer H.M."/>
            <person name="Purvine S.O."/>
            <person name="Wright A.T."/>
            <person name="Boxma B."/>
            <person name="Van Alen T."/>
            <person name="Hackstein J.H."/>
            <person name="Baker S.E."/>
            <person name="Grigoriev I.V."/>
            <person name="O'Malley M.A."/>
        </authorList>
    </citation>
    <scope>NUCLEOTIDE SEQUENCE [LARGE SCALE GENOMIC DNA]</scope>
    <source>
        <strain evidence="12 13">G1</strain>
    </source>
</reference>
<evidence type="ECO:0000256" key="7">
    <source>
        <dbReference type="ARBA" id="ARBA00023212"/>
    </source>
</evidence>
<dbReference type="PANTHER" id="PTHR31477:SF1">
    <property type="entry name" value="CENTROSOMAL PROTEIN OF 44 KDA"/>
    <property type="match status" value="1"/>
</dbReference>
<evidence type="ECO:0000256" key="10">
    <source>
        <dbReference type="SAM" id="MobiDB-lite"/>
    </source>
</evidence>
<comment type="subcellular location">
    <subcellularLocation>
        <location evidence="1">Cytoplasm</location>
        <location evidence="1">Cytoskeleton</location>
        <location evidence="1">Microtubule organizing center</location>
        <location evidence="1">Centrosome</location>
        <location evidence="1">Centriole</location>
    </subcellularLocation>
    <subcellularLocation>
        <location evidence="3">Cytoplasm</location>
        <location evidence="3">Cytoskeleton</location>
        <location evidence="3">Spindle pole</location>
    </subcellularLocation>
    <subcellularLocation>
        <location evidence="2">Midbody</location>
    </subcellularLocation>
</comment>
<dbReference type="GO" id="GO:0030496">
    <property type="term" value="C:midbody"/>
    <property type="evidence" value="ECO:0007669"/>
    <property type="project" value="UniProtKB-SubCell"/>
</dbReference>
<evidence type="ECO:0000256" key="2">
    <source>
        <dbReference type="ARBA" id="ARBA00004214"/>
    </source>
</evidence>
<sequence>MSTGDLRNNLYKLQSKLKKIEFHGYLNCISLGKGDPESFLPLFHFILLDAFPLLADYFASKGYNLYGKKDSRFIECVYKLLRDEFTYKPAITKEQFFSLGFSERKIILTCDIIDMCLELNKKLIRVEYNKGYTTSTRKSQMAVNSKKKLGIKNGHSALNYYCEYSPEKENFQNPINIPTSYEYSSDPKRGYKDDEYNDEKIYQNELDGVMQYPPSRYLKPSWNEESRPTTKPVDYNQYNEGSNYCESVDNEDYNNTEINLQIKKEMNYNNPNYDDIYNEVPISENSGSKNELISYIKLLIESNNEIKKSIDSLSERLTNLELKVENSSVCSGNLSQTENNIMKIKNIIENEKSPTVAENSQLNGRSSLNNNGNILQGDDLLPINNNSKLNNDTSLIQEQCIAEEVSIDESIPSNTNITVQKSAYSQNKYSNNSKSSLYSSNENRKEANAFLNYNNDGSSNGLEFRNNVDSTLLNSNSNNLNYTLNDNYSNNSNNNIGSGSSSGGSSNNTFNKVNSKSSLDQRNLNSNFNSNLDSNSNIENNENTLLNNNYINSNNIQPVEKDTLGYLERVTQNLKETKNIFMGNVLS</sequence>
<keyword evidence="6 9" id="KW-0175">Coiled coil</keyword>
<gene>
    <name evidence="12" type="ORF">LY90DRAFT_664790</name>
</gene>
<feature type="coiled-coil region" evidence="9">
    <location>
        <begin position="296"/>
        <end position="323"/>
    </location>
</feature>
<keyword evidence="13" id="KW-1185">Reference proteome</keyword>
<dbReference type="AlphaFoldDB" id="A0A1Y2F6Q3"/>
<evidence type="ECO:0000259" key="11">
    <source>
        <dbReference type="Pfam" id="PF15007"/>
    </source>
</evidence>
<evidence type="ECO:0000313" key="12">
    <source>
        <dbReference type="EMBL" id="ORY79164.1"/>
    </source>
</evidence>
<keyword evidence="5" id="KW-0963">Cytoplasm</keyword>
<organism evidence="12 13">
    <name type="scientific">Neocallimastix californiae</name>
    <dbReference type="NCBI Taxonomy" id="1754190"/>
    <lineage>
        <taxon>Eukaryota</taxon>
        <taxon>Fungi</taxon>
        <taxon>Fungi incertae sedis</taxon>
        <taxon>Chytridiomycota</taxon>
        <taxon>Chytridiomycota incertae sedis</taxon>
        <taxon>Neocallimastigomycetes</taxon>
        <taxon>Neocallimastigales</taxon>
        <taxon>Neocallimastigaceae</taxon>
        <taxon>Neocallimastix</taxon>
    </lineage>
</organism>
<name>A0A1Y2F6Q3_9FUNG</name>
<protein>
    <recommendedName>
        <fullName evidence="4">Centrosomal protein of 44 kDa</fullName>
    </recommendedName>
</protein>
<dbReference type="PANTHER" id="PTHR31477">
    <property type="entry name" value="CENTROSOMAL PROTEIN OF 44 KDA"/>
    <property type="match status" value="1"/>
</dbReference>
<feature type="compositionally biased region" description="Low complexity" evidence="10">
    <location>
        <begin position="493"/>
        <end position="508"/>
    </location>
</feature>
<evidence type="ECO:0000313" key="13">
    <source>
        <dbReference type="Proteomes" id="UP000193920"/>
    </source>
</evidence>
<evidence type="ECO:0000256" key="5">
    <source>
        <dbReference type="ARBA" id="ARBA00022490"/>
    </source>
</evidence>
<evidence type="ECO:0000256" key="6">
    <source>
        <dbReference type="ARBA" id="ARBA00023054"/>
    </source>
</evidence>
<feature type="compositionally biased region" description="Low complexity" evidence="10">
    <location>
        <begin position="523"/>
        <end position="540"/>
    </location>
</feature>
<proteinExistence type="predicted"/>
<dbReference type="Proteomes" id="UP000193920">
    <property type="component" value="Unassembled WGS sequence"/>
</dbReference>
<keyword evidence="7" id="KW-0206">Cytoskeleton</keyword>
<dbReference type="STRING" id="1754190.A0A1Y2F6Q3"/>
<feature type="domain" description="Centrosomal CEP44" evidence="11">
    <location>
        <begin position="5"/>
        <end position="127"/>
    </location>
</feature>
<dbReference type="GO" id="GO:0000922">
    <property type="term" value="C:spindle pole"/>
    <property type="evidence" value="ECO:0007669"/>
    <property type="project" value="UniProtKB-SubCell"/>
</dbReference>
<dbReference type="InterPro" id="IPR033603">
    <property type="entry name" value="CEP44"/>
</dbReference>
<evidence type="ECO:0000256" key="9">
    <source>
        <dbReference type="SAM" id="Coils"/>
    </source>
</evidence>
<evidence type="ECO:0000256" key="8">
    <source>
        <dbReference type="ARBA" id="ARBA00046235"/>
    </source>
</evidence>
<evidence type="ECO:0000256" key="4">
    <source>
        <dbReference type="ARBA" id="ARBA00014053"/>
    </source>
</evidence>
<dbReference type="EMBL" id="MCOG01000015">
    <property type="protein sequence ID" value="ORY79164.1"/>
    <property type="molecule type" value="Genomic_DNA"/>
</dbReference>
<dbReference type="Pfam" id="PF15007">
    <property type="entry name" value="CEP44"/>
    <property type="match status" value="1"/>
</dbReference>
<evidence type="ECO:0000256" key="1">
    <source>
        <dbReference type="ARBA" id="ARBA00004114"/>
    </source>
</evidence>
<feature type="compositionally biased region" description="Polar residues" evidence="10">
    <location>
        <begin position="509"/>
        <end position="522"/>
    </location>
</feature>
<comment type="caution">
    <text evidence="12">The sequence shown here is derived from an EMBL/GenBank/DDBJ whole genome shotgun (WGS) entry which is preliminary data.</text>
</comment>
<comment type="function">
    <text evidence="8">Centriole-enriched microtubule-binding protein involved in centriole biogenesis. In collaboration with CEP295 and POC1B, is required for the centriole-to-centrosome conversion by ensuring the formation of bona fide centriole wall. Functions as a linker component that maintains centrosome cohesion. Associates with CROCC and regulates its stability and localization to the centrosome.</text>
</comment>
<feature type="region of interest" description="Disordered" evidence="10">
    <location>
        <begin position="493"/>
        <end position="540"/>
    </location>
</feature>
<dbReference type="OrthoDB" id="259598at2759"/>
<dbReference type="GO" id="GO:0005814">
    <property type="term" value="C:centriole"/>
    <property type="evidence" value="ECO:0007669"/>
    <property type="project" value="UniProtKB-SubCell"/>
</dbReference>